<evidence type="ECO:0000313" key="1">
    <source>
        <dbReference type="EMBL" id="CAG8453046.1"/>
    </source>
</evidence>
<keyword evidence="2" id="KW-1185">Reference proteome</keyword>
<accession>A0A9N8VKW1</accession>
<proteinExistence type="predicted"/>
<reference evidence="1" key="1">
    <citation type="submission" date="2021-06" db="EMBL/GenBank/DDBJ databases">
        <authorList>
            <person name="Kallberg Y."/>
            <person name="Tangrot J."/>
            <person name="Rosling A."/>
        </authorList>
    </citation>
    <scope>NUCLEOTIDE SEQUENCE</scope>
    <source>
        <strain evidence="1">BR232B</strain>
    </source>
</reference>
<dbReference type="AlphaFoldDB" id="A0A9N8VKW1"/>
<protein>
    <submittedName>
        <fullName evidence="1">5852_t:CDS:1</fullName>
    </submittedName>
</protein>
<dbReference type="OrthoDB" id="2425329at2759"/>
<evidence type="ECO:0000313" key="2">
    <source>
        <dbReference type="Proteomes" id="UP000789739"/>
    </source>
</evidence>
<dbReference type="Proteomes" id="UP000789739">
    <property type="component" value="Unassembled WGS sequence"/>
</dbReference>
<sequence>MAQLEDLAQARRLEYYRNRQEAAKGFDDDLEFCPSLSAEELAEIRRQVSQLVSQGCVKTSITPPQPKHVIPIIDPTNKTPLNINPIKSTVTTPSTVASVLASPFFTRPGSPLSYNGYSPTLAYHSLAASGEMTMTPKVTKSIPIVDPNSGNIVNMPSNGGSNNNSGNGSAFGGFYSDISVR</sequence>
<gene>
    <name evidence="1" type="ORF">PBRASI_LOCUS147</name>
</gene>
<name>A0A9N8VKW1_9GLOM</name>
<organism evidence="1 2">
    <name type="scientific">Paraglomus brasilianum</name>
    <dbReference type="NCBI Taxonomy" id="144538"/>
    <lineage>
        <taxon>Eukaryota</taxon>
        <taxon>Fungi</taxon>
        <taxon>Fungi incertae sedis</taxon>
        <taxon>Mucoromycota</taxon>
        <taxon>Glomeromycotina</taxon>
        <taxon>Glomeromycetes</taxon>
        <taxon>Paraglomerales</taxon>
        <taxon>Paraglomeraceae</taxon>
        <taxon>Paraglomus</taxon>
    </lineage>
</organism>
<comment type="caution">
    <text evidence="1">The sequence shown here is derived from an EMBL/GenBank/DDBJ whole genome shotgun (WGS) entry which is preliminary data.</text>
</comment>
<dbReference type="EMBL" id="CAJVPI010000007">
    <property type="protein sequence ID" value="CAG8453046.1"/>
    <property type="molecule type" value="Genomic_DNA"/>
</dbReference>